<accession>A0A9D4G6Y5</accession>
<dbReference type="Gene3D" id="2.60.120.200">
    <property type="match status" value="1"/>
</dbReference>
<reference evidence="3" key="2">
    <citation type="submission" date="2020-11" db="EMBL/GenBank/DDBJ databases">
        <authorList>
            <person name="McCartney M.A."/>
            <person name="Auch B."/>
            <person name="Kono T."/>
            <person name="Mallez S."/>
            <person name="Becker A."/>
            <person name="Gohl D.M."/>
            <person name="Silverstein K.A.T."/>
            <person name="Koren S."/>
            <person name="Bechman K.B."/>
            <person name="Herman A."/>
            <person name="Abrahante J.E."/>
            <person name="Garbe J."/>
        </authorList>
    </citation>
    <scope>NUCLEOTIDE SEQUENCE</scope>
    <source>
        <strain evidence="3">Duluth1</strain>
        <tissue evidence="3">Whole animal</tissue>
    </source>
</reference>
<dbReference type="SUPFAM" id="SSF49899">
    <property type="entry name" value="Concanavalin A-like lectins/glucanases"/>
    <property type="match status" value="1"/>
</dbReference>
<feature type="region of interest" description="Disordered" evidence="1">
    <location>
        <begin position="15"/>
        <end position="52"/>
    </location>
</feature>
<dbReference type="GO" id="GO:0016020">
    <property type="term" value="C:membrane"/>
    <property type="evidence" value="ECO:0007669"/>
    <property type="project" value="InterPro"/>
</dbReference>
<dbReference type="InterPro" id="IPR000998">
    <property type="entry name" value="MAM_dom"/>
</dbReference>
<dbReference type="InterPro" id="IPR013320">
    <property type="entry name" value="ConA-like_dom_sf"/>
</dbReference>
<feature type="compositionally biased region" description="Polar residues" evidence="1">
    <location>
        <begin position="30"/>
        <end position="52"/>
    </location>
</feature>
<evidence type="ECO:0000313" key="4">
    <source>
        <dbReference type="Proteomes" id="UP000828390"/>
    </source>
</evidence>
<feature type="domain" description="MAM" evidence="2">
    <location>
        <begin position="1"/>
        <end position="52"/>
    </location>
</feature>
<dbReference type="InterPro" id="IPR051560">
    <property type="entry name" value="MAM_domain-containing"/>
</dbReference>
<reference evidence="3" key="1">
    <citation type="journal article" date="2019" name="bioRxiv">
        <title>The Genome of the Zebra Mussel, Dreissena polymorpha: A Resource for Invasive Species Research.</title>
        <authorList>
            <person name="McCartney M.A."/>
            <person name="Auch B."/>
            <person name="Kono T."/>
            <person name="Mallez S."/>
            <person name="Zhang Y."/>
            <person name="Obille A."/>
            <person name="Becker A."/>
            <person name="Abrahante J.E."/>
            <person name="Garbe J."/>
            <person name="Badalamenti J.P."/>
            <person name="Herman A."/>
            <person name="Mangelson H."/>
            <person name="Liachko I."/>
            <person name="Sullivan S."/>
            <person name="Sone E.D."/>
            <person name="Koren S."/>
            <person name="Silverstein K.A.T."/>
            <person name="Beckman K.B."/>
            <person name="Gohl D.M."/>
        </authorList>
    </citation>
    <scope>NUCLEOTIDE SEQUENCE</scope>
    <source>
        <strain evidence="3">Duluth1</strain>
        <tissue evidence="3">Whole animal</tissue>
    </source>
</reference>
<keyword evidence="4" id="KW-1185">Reference proteome</keyword>
<dbReference type="PROSITE" id="PS50060">
    <property type="entry name" value="MAM_2"/>
    <property type="match status" value="1"/>
</dbReference>
<organism evidence="3 4">
    <name type="scientific">Dreissena polymorpha</name>
    <name type="common">Zebra mussel</name>
    <name type="synonym">Mytilus polymorpha</name>
    <dbReference type="NCBI Taxonomy" id="45954"/>
    <lineage>
        <taxon>Eukaryota</taxon>
        <taxon>Metazoa</taxon>
        <taxon>Spiralia</taxon>
        <taxon>Lophotrochozoa</taxon>
        <taxon>Mollusca</taxon>
        <taxon>Bivalvia</taxon>
        <taxon>Autobranchia</taxon>
        <taxon>Heteroconchia</taxon>
        <taxon>Euheterodonta</taxon>
        <taxon>Imparidentia</taxon>
        <taxon>Neoheterodontei</taxon>
        <taxon>Myida</taxon>
        <taxon>Dreissenoidea</taxon>
        <taxon>Dreissenidae</taxon>
        <taxon>Dreissena</taxon>
    </lineage>
</organism>
<name>A0A9D4G6Y5_DREPO</name>
<proteinExistence type="predicted"/>
<dbReference type="PANTHER" id="PTHR23282">
    <property type="entry name" value="APICAL ENDOSOMAL GLYCOPROTEIN PRECURSOR"/>
    <property type="match status" value="1"/>
</dbReference>
<dbReference type="EMBL" id="JAIWYP010000006">
    <property type="protein sequence ID" value="KAH3811675.1"/>
    <property type="molecule type" value="Genomic_DNA"/>
</dbReference>
<sequence>MYGTSIGTLNVYVTASGQTNNRPSPAFTLSGDQGNQWKKANVTMSPTGNYQV</sequence>
<comment type="caution">
    <text evidence="3">The sequence shown here is derived from an EMBL/GenBank/DDBJ whole genome shotgun (WGS) entry which is preliminary data.</text>
</comment>
<evidence type="ECO:0000256" key="1">
    <source>
        <dbReference type="SAM" id="MobiDB-lite"/>
    </source>
</evidence>
<dbReference type="Proteomes" id="UP000828390">
    <property type="component" value="Unassembled WGS sequence"/>
</dbReference>
<dbReference type="Pfam" id="PF00629">
    <property type="entry name" value="MAM"/>
    <property type="match status" value="1"/>
</dbReference>
<gene>
    <name evidence="3" type="ORF">DPMN_140087</name>
</gene>
<evidence type="ECO:0000313" key="3">
    <source>
        <dbReference type="EMBL" id="KAH3811675.1"/>
    </source>
</evidence>
<protein>
    <recommendedName>
        <fullName evidence="2">MAM domain-containing protein</fullName>
    </recommendedName>
</protein>
<dbReference type="PANTHER" id="PTHR23282:SF142">
    <property type="entry name" value="MAM DOMAIN-CONTAINING PROTEIN"/>
    <property type="match status" value="1"/>
</dbReference>
<evidence type="ECO:0000259" key="2">
    <source>
        <dbReference type="PROSITE" id="PS50060"/>
    </source>
</evidence>
<dbReference type="AlphaFoldDB" id="A0A9D4G6Y5"/>